<feature type="domain" description="GP-PDE" evidence="1">
    <location>
        <begin position="3"/>
        <end position="240"/>
    </location>
</feature>
<reference evidence="2 3" key="1">
    <citation type="submission" date="2021-10" db="EMBL/GenBank/DDBJ databases">
        <title>Anaerobic single-cell dispensing facilitates the cultivation of human gut bacteria.</title>
        <authorList>
            <person name="Afrizal A."/>
        </authorList>
    </citation>
    <scope>NUCLEOTIDE SEQUENCE [LARGE SCALE GENOMIC DNA]</scope>
    <source>
        <strain evidence="2 3">CLA-AA-H277</strain>
    </source>
</reference>
<dbReference type="GO" id="GO:0008081">
    <property type="term" value="F:phosphoric diester hydrolase activity"/>
    <property type="evidence" value="ECO:0007669"/>
    <property type="project" value="InterPro"/>
</dbReference>
<dbReference type="InterPro" id="IPR030395">
    <property type="entry name" value="GP_PDE_dom"/>
</dbReference>
<sequence>MNTKVWAHRGASGYAPENTLEAFELAAKQKADGVELDVQLSKDGELVVIHDEIIDRVTDGKGKVKDYTVRELKSFKANQTHPEYANSVIPTLAEVYDLLKPTGLEINVELKTGIYFYPDIEKKLLKLAREKGMEEKLWYSSFNHYSLIRMKELEPSVRTGILYADGIVNVWDYAKKTVGADALHPLYYNIQYPGYLEKTRALGLKTHAWTVNEEADMKALTKAGIEAIITNYPDKARKIIQETGGTGNV</sequence>
<comment type="caution">
    <text evidence="2">The sequence shown here is derived from an EMBL/GenBank/DDBJ whole genome shotgun (WGS) entry which is preliminary data.</text>
</comment>
<evidence type="ECO:0000259" key="1">
    <source>
        <dbReference type="PROSITE" id="PS51704"/>
    </source>
</evidence>
<dbReference type="PROSITE" id="PS51704">
    <property type="entry name" value="GP_PDE"/>
    <property type="match status" value="1"/>
</dbReference>
<dbReference type="AlphaFoldDB" id="A0AAE3DVM1"/>
<dbReference type="Gene3D" id="3.20.20.190">
    <property type="entry name" value="Phosphatidylinositol (PI) phosphodiesterase"/>
    <property type="match status" value="1"/>
</dbReference>
<evidence type="ECO:0000313" key="2">
    <source>
        <dbReference type="EMBL" id="MCC2191482.1"/>
    </source>
</evidence>
<dbReference type="SUPFAM" id="SSF51695">
    <property type="entry name" value="PLC-like phosphodiesterases"/>
    <property type="match status" value="1"/>
</dbReference>
<gene>
    <name evidence="2" type="ORF">LKD71_17100</name>
</gene>
<keyword evidence="3" id="KW-1185">Reference proteome</keyword>
<dbReference type="Proteomes" id="UP001197875">
    <property type="component" value="Unassembled WGS sequence"/>
</dbReference>
<organism evidence="2 3">
    <name type="scientific">Fusicatenibacter faecihominis</name>
    <dbReference type="NCBI Taxonomy" id="2881276"/>
    <lineage>
        <taxon>Bacteria</taxon>
        <taxon>Bacillati</taxon>
        <taxon>Bacillota</taxon>
        <taxon>Clostridia</taxon>
        <taxon>Lachnospirales</taxon>
        <taxon>Lachnospiraceae</taxon>
        <taxon>Fusicatenibacter</taxon>
    </lineage>
</organism>
<dbReference type="PANTHER" id="PTHR46211">
    <property type="entry name" value="GLYCEROPHOSPHORYL DIESTER PHOSPHODIESTERASE"/>
    <property type="match status" value="1"/>
</dbReference>
<proteinExistence type="predicted"/>
<dbReference type="Pfam" id="PF03009">
    <property type="entry name" value="GDPD"/>
    <property type="match status" value="1"/>
</dbReference>
<dbReference type="RefSeq" id="WP_227616322.1">
    <property type="nucleotide sequence ID" value="NZ_JAJEPR010000060.1"/>
</dbReference>
<dbReference type="CDD" id="cd08563">
    <property type="entry name" value="GDPD_TtGDE_like"/>
    <property type="match status" value="1"/>
</dbReference>
<dbReference type="EMBL" id="JAJEPR010000060">
    <property type="protein sequence ID" value="MCC2191482.1"/>
    <property type="molecule type" value="Genomic_DNA"/>
</dbReference>
<evidence type="ECO:0000313" key="3">
    <source>
        <dbReference type="Proteomes" id="UP001197875"/>
    </source>
</evidence>
<name>A0AAE3DVM1_9FIRM</name>
<dbReference type="InterPro" id="IPR017946">
    <property type="entry name" value="PLC-like_Pdiesterase_TIM-brl"/>
</dbReference>
<accession>A0AAE3DVM1</accession>
<dbReference type="GO" id="GO:0006629">
    <property type="term" value="P:lipid metabolic process"/>
    <property type="evidence" value="ECO:0007669"/>
    <property type="project" value="InterPro"/>
</dbReference>
<protein>
    <submittedName>
        <fullName evidence="2">Glycerophosphodiester phosphodiesterase</fullName>
    </submittedName>
</protein>
<dbReference type="PANTHER" id="PTHR46211:SF1">
    <property type="entry name" value="GLYCEROPHOSPHODIESTER PHOSPHODIESTERASE, CYTOPLASMIC"/>
    <property type="match status" value="1"/>
</dbReference>